<dbReference type="Proteomes" id="UP000295221">
    <property type="component" value="Unassembled WGS sequence"/>
</dbReference>
<evidence type="ECO:0000313" key="2">
    <source>
        <dbReference type="Proteomes" id="UP000295221"/>
    </source>
</evidence>
<dbReference type="Gene3D" id="2.60.40.3440">
    <property type="match status" value="1"/>
</dbReference>
<dbReference type="Pfam" id="PF13585">
    <property type="entry name" value="CHU_C"/>
    <property type="match status" value="1"/>
</dbReference>
<proteinExistence type="predicted"/>
<comment type="caution">
    <text evidence="1">The sequence shown here is derived from an EMBL/GenBank/DDBJ whole genome shotgun (WGS) entry which is preliminary data.</text>
</comment>
<dbReference type="Pfam" id="PF17963">
    <property type="entry name" value="Big_9"/>
    <property type="match status" value="2"/>
</dbReference>
<dbReference type="InterPro" id="IPR026341">
    <property type="entry name" value="T9SS_type_B"/>
</dbReference>
<dbReference type="OrthoDB" id="1117451at2"/>
<reference evidence="1 2" key="1">
    <citation type="submission" date="2019-03" db="EMBL/GenBank/DDBJ databases">
        <title>Genomic Encyclopedia of Type Strains, Phase IV (KMG-IV): sequencing the most valuable type-strain genomes for metagenomic binning, comparative biology and taxonomic classification.</title>
        <authorList>
            <person name="Goeker M."/>
        </authorList>
    </citation>
    <scope>NUCLEOTIDE SEQUENCE [LARGE SCALE GENOMIC DNA]</scope>
    <source>
        <strain evidence="1 2">DSM 24179</strain>
    </source>
</reference>
<evidence type="ECO:0000313" key="1">
    <source>
        <dbReference type="EMBL" id="TCO04455.1"/>
    </source>
</evidence>
<accession>A0A4R2G983</accession>
<protein>
    <submittedName>
        <fullName evidence="1">Gliding motility-associated-like protein</fullName>
    </submittedName>
</protein>
<keyword evidence="2" id="KW-1185">Reference proteome</keyword>
<name>A0A4R2G983_9BACT</name>
<organism evidence="1 2">
    <name type="scientific">Natronoflexus pectinivorans</name>
    <dbReference type="NCBI Taxonomy" id="682526"/>
    <lineage>
        <taxon>Bacteria</taxon>
        <taxon>Pseudomonadati</taxon>
        <taxon>Bacteroidota</taxon>
        <taxon>Bacteroidia</taxon>
        <taxon>Marinilabiliales</taxon>
        <taxon>Marinilabiliaceae</taxon>
        <taxon>Natronoflexus</taxon>
    </lineage>
</organism>
<sequence>MTTFTLISNKKQITTVLLLFLCLLLPNYGRACIDMSISDISDSMLEEQSGIPVIANNDVIVTNKMHPHEANVRINDYGLSAGVTSMTITEPPINGTAIVTERYTIIYTPNRYFTGHDYFEYRVCNTYGNCDEASVFVSVQDFDFKPIAVNDTVTVFKDSNATIDVLQNDRNLYDLPISLSIVSNFRNARAEVFNNQISFRVDQYFLGMDSLFYEVCDRDGDCSRAYLFIKLADDSDNKIFIPQGFSPDGDNINDTFNIPEFDQYSNLSITIFNRHGVMVYDDQQYNNNWNGMANTGPFNGKLLPTGVYYYAIKIPGLKKQITGYVYLSR</sequence>
<dbReference type="AlphaFoldDB" id="A0A4R2G983"/>
<dbReference type="NCBIfam" id="TIGR04131">
    <property type="entry name" value="Bac_Flav_CTERM"/>
    <property type="match status" value="1"/>
</dbReference>
<dbReference type="EMBL" id="SLWK01000018">
    <property type="protein sequence ID" value="TCO04455.1"/>
    <property type="molecule type" value="Genomic_DNA"/>
</dbReference>
<gene>
    <name evidence="1" type="ORF">EV194_11844</name>
</gene>
<dbReference type="RefSeq" id="WP_132435334.1">
    <property type="nucleotide sequence ID" value="NZ_SLWK01000018.1"/>
</dbReference>